<dbReference type="InterPro" id="IPR008274">
    <property type="entry name" value="AldOxase/xan_DH_MoCoBD1"/>
</dbReference>
<dbReference type="Pfam" id="PF02738">
    <property type="entry name" value="MoCoBD_1"/>
    <property type="match status" value="1"/>
</dbReference>
<feature type="region of interest" description="Disordered" evidence="1">
    <location>
        <begin position="1"/>
        <end position="24"/>
    </location>
</feature>
<dbReference type="InterPro" id="IPR046867">
    <property type="entry name" value="AldOxase/xan_DH_MoCoBD2"/>
</dbReference>
<gene>
    <name evidence="3" type="ORF">HCN52_19605</name>
</gene>
<evidence type="ECO:0000256" key="1">
    <source>
        <dbReference type="SAM" id="MobiDB-lite"/>
    </source>
</evidence>
<organism evidence="3 4">
    <name type="scientific">Streptomyces bohaiensis</name>
    <dbReference type="NCBI Taxonomy" id="1431344"/>
    <lineage>
        <taxon>Bacteria</taxon>
        <taxon>Bacillati</taxon>
        <taxon>Actinomycetota</taxon>
        <taxon>Actinomycetes</taxon>
        <taxon>Kitasatosporales</taxon>
        <taxon>Streptomycetaceae</taxon>
        <taxon>Streptomyces</taxon>
    </lineage>
</organism>
<dbReference type="RefSeq" id="WP_168089772.1">
    <property type="nucleotide sequence ID" value="NZ_BHZH01000162.1"/>
</dbReference>
<keyword evidence="4" id="KW-1185">Reference proteome</keyword>
<feature type="domain" description="Aldehyde oxidase/xanthine dehydrogenase a/b hammerhead" evidence="2">
    <location>
        <begin position="34"/>
        <end position="140"/>
    </location>
</feature>
<reference evidence="3 4" key="1">
    <citation type="submission" date="2020-03" db="EMBL/GenBank/DDBJ databases">
        <title>Draft genome of Streptomyces sp. ventii, isolated from the Axial Seamount in the Pacific Ocean, and resequencing of the two type strains Streptomyces lonarensis strain NCL 716 and Streptomyces bohaiensis strain 11A07.</title>
        <authorList>
            <person name="Loughran R.M."/>
            <person name="Pfannmuller K.M."/>
            <person name="Wasson B.J."/>
            <person name="Deadmond M.C."/>
            <person name="Paddock B.E."/>
            <person name="Koyack M.J."/>
            <person name="Gallegos D.A."/>
            <person name="Mitchell E.A."/>
            <person name="Ushijima B."/>
            <person name="Saw J.H."/>
            <person name="Mcphail K.L."/>
            <person name="Videau P."/>
        </authorList>
    </citation>
    <scope>NUCLEOTIDE SEQUENCE [LARGE SCALE GENOMIC DNA]</scope>
    <source>
        <strain evidence="3 4">11A07</strain>
    </source>
</reference>
<accession>A0ABX1CFG5</accession>
<feature type="compositionally biased region" description="Gly residues" evidence="1">
    <location>
        <begin position="1"/>
        <end position="10"/>
    </location>
</feature>
<dbReference type="Pfam" id="PF01315">
    <property type="entry name" value="Ald_Xan_dh_C"/>
    <property type="match status" value="1"/>
</dbReference>
<dbReference type="InterPro" id="IPR016208">
    <property type="entry name" value="Ald_Oxase/xanthine_DH-like"/>
</dbReference>
<sequence length="804" mass="83170">MNPAGLGGTDGPSDPPTTGIGVSLTPTDAAHKAAGTFPYTADLWAEGLLWAAVLRSPHPHARIRSLDTRHAAAMPGVRAVVTHEDVAPGALLGRGVADRPPFASELVRHHGEPIAAVAADHPDTARLAAAAIAVEYEVLEPVTDPEKSFEAPPLHPDGNVIRHIPLRYGDAAATGEVVVEGLYRVGRQDPAPIGAESGLAVPRPDGGVEVYTGATDPHTDRDRIAGCLGLHQEQVKVYVTGVAGALADREDQGMQLPLALLAIRTGHPVKLAANRSESFLGHAHRHPTLLRYRHHADAEGRLVKVEAQLLLDAGPYADDSSEALAAAVAFAAGPYKVPAAVVDGWVVRTNNPPAGHVRGEGAMQVCAAYEGQMDKLAARLGVEPAELRARNVMATGDALPTGQAVTCPAPVGALLSAVREAPLPPLPRDVPVEDWLLPGGPEGAGEPGATRRGVGYALGMVHMLGAEGTDEVSTATVKVEGATATVLCAAVETGQGFTTLARQIVQEVLGIEDVRVASVDTDQPPAGPGSRGRHTWVSGGAVERAAKMVRTQLLQPLAATFGLSAELLSIADGKITSYDGVLSTTVAEALEGKELWATAQCRPHPTEPLDGSGQGDAFVSLAFAAVRAVVDVDVELGAVRVVELALAQDVGRVLNPRQLRARLEAGLTQGVGAALTEHLRVSRGTVRRPDLADYGLPTALDAPELTIVKLVEERDVVAPFGAKSASAAPLVVAPAAVAAAVRAATGRPVNRLPIRPQAAVVHPGGGARAVPQAVRRLRRAGPAAVRITPTHRCARPGGVPTVGA</sequence>
<protein>
    <submittedName>
        <fullName evidence="3">Molybdopterin-dependent oxidoreductase</fullName>
    </submittedName>
</protein>
<dbReference type="Proteomes" id="UP000727056">
    <property type="component" value="Unassembled WGS sequence"/>
</dbReference>
<dbReference type="PANTHER" id="PTHR11908">
    <property type="entry name" value="XANTHINE DEHYDROGENASE"/>
    <property type="match status" value="1"/>
</dbReference>
<dbReference type="InterPro" id="IPR037165">
    <property type="entry name" value="AldOxase/xan_DH_Mopterin-bd_sf"/>
</dbReference>
<evidence type="ECO:0000313" key="3">
    <source>
        <dbReference type="EMBL" id="NJQ17081.1"/>
    </source>
</evidence>
<dbReference type="SMART" id="SM01008">
    <property type="entry name" value="Ald_Xan_dh_C"/>
    <property type="match status" value="1"/>
</dbReference>
<dbReference type="SUPFAM" id="SSF56003">
    <property type="entry name" value="Molybdenum cofactor-binding domain"/>
    <property type="match status" value="1"/>
</dbReference>
<evidence type="ECO:0000259" key="2">
    <source>
        <dbReference type="SMART" id="SM01008"/>
    </source>
</evidence>
<dbReference type="Pfam" id="PF20256">
    <property type="entry name" value="MoCoBD_2"/>
    <property type="match status" value="1"/>
</dbReference>
<comment type="caution">
    <text evidence="3">The sequence shown here is derived from an EMBL/GenBank/DDBJ whole genome shotgun (WGS) entry which is preliminary data.</text>
</comment>
<dbReference type="EMBL" id="JAAVJC010000236">
    <property type="protein sequence ID" value="NJQ17081.1"/>
    <property type="molecule type" value="Genomic_DNA"/>
</dbReference>
<evidence type="ECO:0000313" key="4">
    <source>
        <dbReference type="Proteomes" id="UP000727056"/>
    </source>
</evidence>
<dbReference type="InterPro" id="IPR036856">
    <property type="entry name" value="Ald_Oxase/Xan_DH_a/b_sf"/>
</dbReference>
<dbReference type="InterPro" id="IPR000674">
    <property type="entry name" value="Ald_Oxase/Xan_DH_a/b"/>
</dbReference>
<dbReference type="Gene3D" id="3.90.1170.50">
    <property type="entry name" value="Aldehyde oxidase/xanthine dehydrogenase, a/b hammerhead"/>
    <property type="match status" value="1"/>
</dbReference>
<name>A0ABX1CFG5_9ACTN</name>
<dbReference type="Gene3D" id="3.30.365.10">
    <property type="entry name" value="Aldehyde oxidase/xanthine dehydrogenase, molybdopterin binding domain"/>
    <property type="match status" value="4"/>
</dbReference>
<dbReference type="PANTHER" id="PTHR11908:SF157">
    <property type="entry name" value="XANTHINE DEHYDROGENASE SUBUNIT D-RELATED"/>
    <property type="match status" value="1"/>
</dbReference>
<dbReference type="SUPFAM" id="SSF54665">
    <property type="entry name" value="CO dehydrogenase molybdoprotein N-domain-like"/>
    <property type="match status" value="1"/>
</dbReference>
<proteinExistence type="predicted"/>